<dbReference type="Proteomes" id="UP000015524">
    <property type="component" value="Unassembled WGS sequence"/>
</dbReference>
<dbReference type="EMBL" id="ATIB01000089">
    <property type="protein sequence ID" value="EQA96591.1"/>
    <property type="molecule type" value="Genomic_DNA"/>
</dbReference>
<dbReference type="AlphaFoldDB" id="T0G7J6"/>
<reference evidence="1 2" key="1">
    <citation type="journal article" date="2013" name="Genome Announc.">
        <title>Draft Genome Sequence of a Hexachlorocyclohexane-Degrading Bacterium, Sphingobium baderi Strain LL03T.</title>
        <authorList>
            <person name="Kaur J."/>
            <person name="Verma H."/>
            <person name="Tripathi C."/>
            <person name="Khurana J.P."/>
            <person name="Lal R."/>
        </authorList>
    </citation>
    <scope>NUCLEOTIDE SEQUENCE [LARGE SCALE GENOMIC DNA]</scope>
    <source>
        <strain evidence="1 2">LL03</strain>
    </source>
</reference>
<proteinExistence type="predicted"/>
<name>T0G7J6_9SPHN</name>
<evidence type="ECO:0000313" key="1">
    <source>
        <dbReference type="EMBL" id="EQA96591.1"/>
    </source>
</evidence>
<protein>
    <submittedName>
        <fullName evidence="1">Uncharacterized protein</fullName>
    </submittedName>
</protein>
<comment type="caution">
    <text evidence="1">The sequence shown here is derived from an EMBL/GenBank/DDBJ whole genome shotgun (WGS) entry which is preliminary data.</text>
</comment>
<organism evidence="1 2">
    <name type="scientific">Sphingobium baderi LL03</name>
    <dbReference type="NCBI Taxonomy" id="1114964"/>
    <lineage>
        <taxon>Bacteria</taxon>
        <taxon>Pseudomonadati</taxon>
        <taxon>Pseudomonadota</taxon>
        <taxon>Alphaproteobacteria</taxon>
        <taxon>Sphingomonadales</taxon>
        <taxon>Sphingomonadaceae</taxon>
        <taxon>Sphingobium</taxon>
    </lineage>
</organism>
<evidence type="ECO:0000313" key="2">
    <source>
        <dbReference type="Proteomes" id="UP000015524"/>
    </source>
</evidence>
<sequence length="29" mass="3026">MTTITQAGNGFALLGACAEYYRVNGFGAE</sequence>
<accession>T0G7J6</accession>
<keyword evidence="2" id="KW-1185">Reference proteome</keyword>
<gene>
    <name evidence="1" type="ORF">L485_23950</name>
</gene>
<dbReference type="PATRIC" id="fig|1114964.3.peg.4704"/>